<accession>A0A7G9W3R8</accession>
<dbReference type="KEGG" id="acae:HYG86_00325"/>
<reference evidence="1 2" key="1">
    <citation type="submission" date="2020-07" db="EMBL/GenBank/DDBJ databases">
        <title>Alkalicella. sp. LB2 genome.</title>
        <authorList>
            <person name="Postec A."/>
            <person name="Quemeneur M."/>
        </authorList>
    </citation>
    <scope>NUCLEOTIDE SEQUENCE [LARGE SCALE GENOMIC DNA]</scope>
    <source>
        <strain evidence="1 2">LB2</strain>
    </source>
</reference>
<protein>
    <submittedName>
        <fullName evidence="1">Phage tail protein</fullName>
    </submittedName>
</protein>
<dbReference type="Proteomes" id="UP000516160">
    <property type="component" value="Chromosome"/>
</dbReference>
<dbReference type="EMBL" id="CP058559">
    <property type="protein sequence ID" value="QNO13330.1"/>
    <property type="molecule type" value="Genomic_DNA"/>
</dbReference>
<dbReference type="AlphaFoldDB" id="A0A7G9W3R8"/>
<dbReference type="RefSeq" id="WP_213167004.1">
    <property type="nucleotide sequence ID" value="NZ_CP058559.1"/>
</dbReference>
<organism evidence="1 2">
    <name type="scientific">Alkalicella caledoniensis</name>
    <dbReference type="NCBI Taxonomy" id="2731377"/>
    <lineage>
        <taxon>Bacteria</taxon>
        <taxon>Bacillati</taxon>
        <taxon>Bacillota</taxon>
        <taxon>Clostridia</taxon>
        <taxon>Eubacteriales</taxon>
        <taxon>Proteinivoracaceae</taxon>
        <taxon>Alkalicella</taxon>
    </lineage>
</organism>
<sequence>MAQVGLKDLHYAILEEDTNEGVLYGEIKPLAGAMNATINPTVNTQELYADDQLWESVSALGKIDVEIETADLQLKTRAELTGSEVKDGVLIEKASDKPPHVALGFRSQKSSGKYRYIWLLKGVAQPMAEDYSTKKDNVEHKTPQLKFVFMPRAYDGEWKRTADEGTPEFIGADSWFEKVPGDALEEENGEGLED</sequence>
<evidence type="ECO:0000313" key="2">
    <source>
        <dbReference type="Proteomes" id="UP000516160"/>
    </source>
</evidence>
<proteinExistence type="predicted"/>
<dbReference type="InterPro" id="IPR006490">
    <property type="entry name" value="Maj_tail_phi13"/>
</dbReference>
<dbReference type="NCBIfam" id="TIGR01603">
    <property type="entry name" value="maj_tail_phi13"/>
    <property type="match status" value="1"/>
</dbReference>
<gene>
    <name evidence="1" type="ORF">HYG86_00325</name>
</gene>
<evidence type="ECO:0000313" key="1">
    <source>
        <dbReference type="EMBL" id="QNO13330.1"/>
    </source>
</evidence>
<keyword evidence="2" id="KW-1185">Reference proteome</keyword>
<name>A0A7G9W3R8_ALKCA</name>